<evidence type="ECO:0000313" key="2">
    <source>
        <dbReference type="Proteomes" id="UP001187192"/>
    </source>
</evidence>
<proteinExistence type="predicted"/>
<name>A0AA88D145_FICCA</name>
<dbReference type="Proteomes" id="UP001187192">
    <property type="component" value="Unassembled WGS sequence"/>
</dbReference>
<protein>
    <submittedName>
        <fullName evidence="1">Uncharacterized protein</fullName>
    </submittedName>
</protein>
<organism evidence="1 2">
    <name type="scientific">Ficus carica</name>
    <name type="common">Common fig</name>
    <dbReference type="NCBI Taxonomy" id="3494"/>
    <lineage>
        <taxon>Eukaryota</taxon>
        <taxon>Viridiplantae</taxon>
        <taxon>Streptophyta</taxon>
        <taxon>Embryophyta</taxon>
        <taxon>Tracheophyta</taxon>
        <taxon>Spermatophyta</taxon>
        <taxon>Magnoliopsida</taxon>
        <taxon>eudicotyledons</taxon>
        <taxon>Gunneridae</taxon>
        <taxon>Pentapetalae</taxon>
        <taxon>rosids</taxon>
        <taxon>fabids</taxon>
        <taxon>Rosales</taxon>
        <taxon>Moraceae</taxon>
        <taxon>Ficeae</taxon>
        <taxon>Ficus</taxon>
    </lineage>
</organism>
<gene>
    <name evidence="1" type="ORF">TIFTF001_011834</name>
</gene>
<keyword evidence="2" id="KW-1185">Reference proteome</keyword>
<sequence length="138" mass="16267">MNLCFIYPYFPTQIANNGDRTTSSREITLEFPALPSLPEIWRNSNRTTKRYEHIDALDNQLSDFHVQTRAILEYYAQRLEAKLASIEAKLRATYLEIQRWRDLYRNLWENVIAVPIYTQPHLLLTAPVCLNNIRLSEP</sequence>
<comment type="caution">
    <text evidence="1">The sequence shown here is derived from an EMBL/GenBank/DDBJ whole genome shotgun (WGS) entry which is preliminary data.</text>
</comment>
<dbReference type="AlphaFoldDB" id="A0AA88D145"/>
<accession>A0AA88D145</accession>
<evidence type="ECO:0000313" key="1">
    <source>
        <dbReference type="EMBL" id="GMN42623.1"/>
    </source>
</evidence>
<reference evidence="1" key="1">
    <citation type="submission" date="2023-07" db="EMBL/GenBank/DDBJ databases">
        <title>draft genome sequence of fig (Ficus carica).</title>
        <authorList>
            <person name="Takahashi T."/>
            <person name="Nishimura K."/>
        </authorList>
    </citation>
    <scope>NUCLEOTIDE SEQUENCE</scope>
</reference>
<dbReference type="EMBL" id="BTGU01000014">
    <property type="protein sequence ID" value="GMN42623.1"/>
    <property type="molecule type" value="Genomic_DNA"/>
</dbReference>